<evidence type="ECO:0000313" key="2">
    <source>
        <dbReference type="EMBL" id="TCU11779.1"/>
    </source>
</evidence>
<protein>
    <submittedName>
        <fullName evidence="2">Uncharacterized protein</fullName>
    </submittedName>
</protein>
<feature type="transmembrane region" description="Helical" evidence="1">
    <location>
        <begin position="61"/>
        <end position="81"/>
    </location>
</feature>
<feature type="transmembrane region" description="Helical" evidence="1">
    <location>
        <begin position="33"/>
        <end position="49"/>
    </location>
</feature>
<dbReference type="Proteomes" id="UP000294576">
    <property type="component" value="Unassembled WGS sequence"/>
</dbReference>
<dbReference type="EMBL" id="SMBH01000017">
    <property type="protein sequence ID" value="TCU11779.1"/>
    <property type="molecule type" value="Genomic_DNA"/>
</dbReference>
<comment type="caution">
    <text evidence="2">The sequence shown here is derived from an EMBL/GenBank/DDBJ whole genome shotgun (WGS) entry which is preliminary data.</text>
</comment>
<keyword evidence="1" id="KW-0472">Membrane</keyword>
<keyword evidence="1" id="KW-0812">Transmembrane</keyword>
<evidence type="ECO:0000256" key="1">
    <source>
        <dbReference type="SAM" id="Phobius"/>
    </source>
</evidence>
<sequence length="156" mass="16641">MAGWAAVAALLLLPLFAMQFTDGVNWDVVDFSVFGAMLLGVGVTYELAVRMTGSSAYRAAVGVAVAAAFLLVWINLAVGIIGSEDNAANLMYGGVLAIAVIGAANGRFQSAGKLKYWSVSLHWPRNSDLRRLAFQKPSCSRPGSSSRCGFYRHTYS</sequence>
<gene>
    <name evidence="2" type="ORF">EV132_117120</name>
</gene>
<reference evidence="2 3" key="1">
    <citation type="submission" date="2019-03" db="EMBL/GenBank/DDBJ databases">
        <title>Genomic Encyclopedia of Type Strains, Phase IV (KMG-V): Genome sequencing to study the core and pangenomes of soil and plant-associated prokaryotes.</title>
        <authorList>
            <person name="Whitman W."/>
        </authorList>
    </citation>
    <scope>NUCLEOTIDE SEQUENCE [LARGE SCALE GENOMIC DNA]</scope>
    <source>
        <strain evidence="2 3">Hc14</strain>
    </source>
</reference>
<dbReference type="AlphaFoldDB" id="A0A4R3PUV7"/>
<organism evidence="2 3">
    <name type="scientific">Rhizobium sullae</name>
    <name type="common">Rhizobium hedysari</name>
    <dbReference type="NCBI Taxonomy" id="50338"/>
    <lineage>
        <taxon>Bacteria</taxon>
        <taxon>Pseudomonadati</taxon>
        <taxon>Pseudomonadota</taxon>
        <taxon>Alphaproteobacteria</taxon>
        <taxon>Hyphomicrobiales</taxon>
        <taxon>Rhizobiaceae</taxon>
        <taxon>Rhizobium/Agrobacterium group</taxon>
        <taxon>Rhizobium</taxon>
    </lineage>
</organism>
<name>A0A4R3PUV7_RHISU</name>
<evidence type="ECO:0000313" key="3">
    <source>
        <dbReference type="Proteomes" id="UP000294576"/>
    </source>
</evidence>
<feature type="transmembrane region" description="Helical" evidence="1">
    <location>
        <begin position="87"/>
        <end position="106"/>
    </location>
</feature>
<proteinExistence type="predicted"/>
<keyword evidence="1" id="KW-1133">Transmembrane helix</keyword>
<accession>A0A4R3PUV7</accession>